<evidence type="ECO:0000256" key="1">
    <source>
        <dbReference type="ARBA" id="ARBA00004370"/>
    </source>
</evidence>
<comment type="caution">
    <text evidence="6">The sequence shown here is derived from an EMBL/GenBank/DDBJ whole genome shotgun (WGS) entry which is preliminary data.</text>
</comment>
<evidence type="ECO:0000256" key="5">
    <source>
        <dbReference type="SAM" id="Phobius"/>
    </source>
</evidence>
<sequence length="87" mass="9257">MPLVGIGLAGFCTSVSAIGVLFLFAIGIAFEKHAHVLMGSVDSPEHGTRVARVCFASAIFYAIMLAFCSCQLRANRRVVRGGSLQLQ</sequence>
<keyword evidence="2 5" id="KW-0812">Transmembrane</keyword>
<feature type="transmembrane region" description="Helical" evidence="5">
    <location>
        <begin position="50"/>
        <end position="70"/>
    </location>
</feature>
<organism evidence="6 7">
    <name type="scientific">Cronartium quercuum f. sp. fusiforme G11</name>
    <dbReference type="NCBI Taxonomy" id="708437"/>
    <lineage>
        <taxon>Eukaryota</taxon>
        <taxon>Fungi</taxon>
        <taxon>Dikarya</taxon>
        <taxon>Basidiomycota</taxon>
        <taxon>Pucciniomycotina</taxon>
        <taxon>Pucciniomycetes</taxon>
        <taxon>Pucciniales</taxon>
        <taxon>Coleosporiaceae</taxon>
        <taxon>Cronartium</taxon>
    </lineage>
</organism>
<evidence type="ECO:0000256" key="3">
    <source>
        <dbReference type="ARBA" id="ARBA00022989"/>
    </source>
</evidence>
<evidence type="ECO:0000256" key="2">
    <source>
        <dbReference type="ARBA" id="ARBA00022692"/>
    </source>
</evidence>
<dbReference type="Pfam" id="PF23489">
    <property type="entry name" value="V-ATPase_su_f"/>
    <property type="match status" value="1"/>
</dbReference>
<evidence type="ECO:0000313" key="7">
    <source>
        <dbReference type="Proteomes" id="UP000886653"/>
    </source>
</evidence>
<reference evidence="6" key="1">
    <citation type="submission" date="2013-11" db="EMBL/GenBank/DDBJ databases">
        <title>Genome sequence of the fusiform rust pathogen reveals effectors for host alternation and coevolution with pine.</title>
        <authorList>
            <consortium name="DOE Joint Genome Institute"/>
            <person name="Smith K."/>
            <person name="Pendleton A."/>
            <person name="Kubisiak T."/>
            <person name="Anderson C."/>
            <person name="Salamov A."/>
            <person name="Aerts A."/>
            <person name="Riley R."/>
            <person name="Clum A."/>
            <person name="Lindquist E."/>
            <person name="Ence D."/>
            <person name="Campbell M."/>
            <person name="Kronenberg Z."/>
            <person name="Feau N."/>
            <person name="Dhillon B."/>
            <person name="Hamelin R."/>
            <person name="Burleigh J."/>
            <person name="Smith J."/>
            <person name="Yandell M."/>
            <person name="Nelson C."/>
            <person name="Grigoriev I."/>
            <person name="Davis J."/>
        </authorList>
    </citation>
    <scope>NUCLEOTIDE SEQUENCE</scope>
    <source>
        <strain evidence="6">G11</strain>
    </source>
</reference>
<proteinExistence type="predicted"/>
<protein>
    <submittedName>
        <fullName evidence="6">Uncharacterized protein</fullName>
    </submittedName>
</protein>
<keyword evidence="4 5" id="KW-0472">Membrane</keyword>
<dbReference type="GO" id="GO:0016020">
    <property type="term" value="C:membrane"/>
    <property type="evidence" value="ECO:0007669"/>
    <property type="project" value="UniProtKB-SubCell"/>
</dbReference>
<evidence type="ECO:0000256" key="4">
    <source>
        <dbReference type="ARBA" id="ARBA00023136"/>
    </source>
</evidence>
<feature type="transmembrane region" description="Helical" evidence="5">
    <location>
        <begin position="7"/>
        <end position="30"/>
    </location>
</feature>
<accession>A0A9P6TF50</accession>
<dbReference type="Proteomes" id="UP000886653">
    <property type="component" value="Unassembled WGS sequence"/>
</dbReference>
<keyword evidence="3 5" id="KW-1133">Transmembrane helix</keyword>
<gene>
    <name evidence="6" type="ORF">CROQUDRAFT_652720</name>
</gene>
<dbReference type="InterPro" id="IPR056552">
    <property type="entry name" value="Ribonucl_Kappa"/>
</dbReference>
<name>A0A9P6TF50_9BASI</name>
<dbReference type="OrthoDB" id="67317at2759"/>
<dbReference type="EMBL" id="MU167222">
    <property type="protein sequence ID" value="KAG0150052.1"/>
    <property type="molecule type" value="Genomic_DNA"/>
</dbReference>
<dbReference type="AlphaFoldDB" id="A0A9P6TF50"/>
<comment type="subcellular location">
    <subcellularLocation>
        <location evidence="1">Membrane</location>
    </subcellularLocation>
</comment>
<evidence type="ECO:0000313" key="6">
    <source>
        <dbReference type="EMBL" id="KAG0150052.1"/>
    </source>
</evidence>
<keyword evidence="7" id="KW-1185">Reference proteome</keyword>